<sequence length="150" mass="16860">MEPLTIRPVRGPDEYPALVEIWRSAVRATHHFLAEDDFRDIENRLASDYFPAVTLIVAEREGTPVGFAGVSGRDLAMLFVHDDARGTGVGKALLAETIANHDVFRVDVNEQNPHALEFYLRQGFEQYAHSEADDDGRPYPVLHLAFRGTR</sequence>
<reference evidence="4 5" key="1">
    <citation type="submission" date="2020-08" db="EMBL/GenBank/DDBJ databases">
        <title>Sequencing the genomes of 1000 actinobacteria strains.</title>
        <authorList>
            <person name="Klenk H.-P."/>
        </authorList>
    </citation>
    <scope>NUCLEOTIDE SEQUENCE [LARGE SCALE GENOMIC DNA]</scope>
    <source>
        <strain evidence="4 5">DSM 45298</strain>
    </source>
</reference>
<keyword evidence="2 4" id="KW-0012">Acyltransferase</keyword>
<dbReference type="CDD" id="cd04301">
    <property type="entry name" value="NAT_SF"/>
    <property type="match status" value="1"/>
</dbReference>
<name>A0A840F398_9ACTN</name>
<comment type="caution">
    <text evidence="4">The sequence shown here is derived from an EMBL/GenBank/DDBJ whole genome shotgun (WGS) entry which is preliminary data.</text>
</comment>
<dbReference type="Proteomes" id="UP000551501">
    <property type="component" value="Unassembled WGS sequence"/>
</dbReference>
<dbReference type="SUPFAM" id="SSF55729">
    <property type="entry name" value="Acyl-CoA N-acyltransferases (Nat)"/>
    <property type="match status" value="1"/>
</dbReference>
<dbReference type="GO" id="GO:0016747">
    <property type="term" value="F:acyltransferase activity, transferring groups other than amino-acyl groups"/>
    <property type="evidence" value="ECO:0007669"/>
    <property type="project" value="InterPro"/>
</dbReference>
<evidence type="ECO:0000256" key="2">
    <source>
        <dbReference type="ARBA" id="ARBA00023315"/>
    </source>
</evidence>
<dbReference type="Gene3D" id="3.40.630.30">
    <property type="match status" value="1"/>
</dbReference>
<dbReference type="InterPro" id="IPR016181">
    <property type="entry name" value="Acyl_CoA_acyltransferase"/>
</dbReference>
<dbReference type="AlphaFoldDB" id="A0A840F398"/>
<gene>
    <name evidence="4" type="ORF">BKA16_002441</name>
</gene>
<accession>A0A840F398</accession>
<dbReference type="PROSITE" id="PS51186">
    <property type="entry name" value="GNAT"/>
    <property type="match status" value="1"/>
</dbReference>
<proteinExistence type="predicted"/>
<evidence type="ECO:0000313" key="5">
    <source>
        <dbReference type="Proteomes" id="UP000551501"/>
    </source>
</evidence>
<dbReference type="RefSeq" id="WP_343067398.1">
    <property type="nucleotide sequence ID" value="NZ_BAABHL010000040.1"/>
</dbReference>
<organism evidence="4 5">
    <name type="scientific">Gordonia humi</name>
    <dbReference type="NCBI Taxonomy" id="686429"/>
    <lineage>
        <taxon>Bacteria</taxon>
        <taxon>Bacillati</taxon>
        <taxon>Actinomycetota</taxon>
        <taxon>Actinomycetes</taxon>
        <taxon>Mycobacteriales</taxon>
        <taxon>Gordoniaceae</taxon>
        <taxon>Gordonia</taxon>
    </lineage>
</organism>
<dbReference type="PANTHER" id="PTHR43800">
    <property type="entry name" value="PEPTIDYL-LYSINE N-ACETYLTRANSFERASE YJAB"/>
    <property type="match status" value="1"/>
</dbReference>
<dbReference type="EC" id="2.3.1.-" evidence="4"/>
<evidence type="ECO:0000259" key="3">
    <source>
        <dbReference type="PROSITE" id="PS51186"/>
    </source>
</evidence>
<keyword evidence="5" id="KW-1185">Reference proteome</keyword>
<evidence type="ECO:0000313" key="4">
    <source>
        <dbReference type="EMBL" id="MBB4135889.1"/>
    </source>
</evidence>
<dbReference type="EMBL" id="JACIFP010000001">
    <property type="protein sequence ID" value="MBB4135889.1"/>
    <property type="molecule type" value="Genomic_DNA"/>
</dbReference>
<feature type="domain" description="N-acetyltransferase" evidence="3">
    <location>
        <begin position="4"/>
        <end position="150"/>
    </location>
</feature>
<keyword evidence="1 4" id="KW-0808">Transferase</keyword>
<dbReference type="Pfam" id="PF13673">
    <property type="entry name" value="Acetyltransf_10"/>
    <property type="match status" value="1"/>
</dbReference>
<protein>
    <submittedName>
        <fullName evidence="4">Putative acetyltransferase</fullName>
        <ecNumber evidence="4">2.3.1.-</ecNumber>
    </submittedName>
</protein>
<dbReference type="InterPro" id="IPR000182">
    <property type="entry name" value="GNAT_dom"/>
</dbReference>
<evidence type="ECO:0000256" key="1">
    <source>
        <dbReference type="ARBA" id="ARBA00022679"/>
    </source>
</evidence>
<dbReference type="PANTHER" id="PTHR43800:SF1">
    <property type="entry name" value="PEPTIDYL-LYSINE N-ACETYLTRANSFERASE YJAB"/>
    <property type="match status" value="1"/>
</dbReference>